<accession>A0A553JF46</accession>
<organism evidence="2 3">
    <name type="scientific">Shewanella hanedai</name>
    <name type="common">Alteromonas hanedai</name>
    <dbReference type="NCBI Taxonomy" id="25"/>
    <lineage>
        <taxon>Bacteria</taxon>
        <taxon>Pseudomonadati</taxon>
        <taxon>Pseudomonadota</taxon>
        <taxon>Gammaproteobacteria</taxon>
        <taxon>Alteromonadales</taxon>
        <taxon>Shewanellaceae</taxon>
        <taxon>Shewanella</taxon>
    </lineage>
</organism>
<dbReference type="OrthoDB" id="6227426at2"/>
<comment type="caution">
    <text evidence="2">The sequence shown here is derived from an EMBL/GenBank/DDBJ whole genome shotgun (WGS) entry which is preliminary data.</text>
</comment>
<evidence type="ECO:0000313" key="3">
    <source>
        <dbReference type="Proteomes" id="UP000318126"/>
    </source>
</evidence>
<name>A0A553JF46_SHEHA</name>
<keyword evidence="1" id="KW-0812">Transmembrane</keyword>
<dbReference type="EMBL" id="VKGK01000052">
    <property type="protein sequence ID" value="TRY11087.1"/>
    <property type="molecule type" value="Genomic_DNA"/>
</dbReference>
<gene>
    <name evidence="2" type="ORF">FN961_24510</name>
</gene>
<protein>
    <submittedName>
        <fullName evidence="2">Uncharacterized protein</fullName>
    </submittedName>
</protein>
<feature type="transmembrane region" description="Helical" evidence="1">
    <location>
        <begin position="67"/>
        <end position="85"/>
    </location>
</feature>
<dbReference type="RefSeq" id="WP_144042770.1">
    <property type="nucleotide sequence ID" value="NZ_BMPL01000055.1"/>
</dbReference>
<proteinExistence type="predicted"/>
<feature type="transmembrane region" description="Helical" evidence="1">
    <location>
        <begin position="28"/>
        <end position="46"/>
    </location>
</feature>
<evidence type="ECO:0000256" key="1">
    <source>
        <dbReference type="SAM" id="Phobius"/>
    </source>
</evidence>
<keyword evidence="1" id="KW-1133">Transmembrane helix</keyword>
<dbReference type="Proteomes" id="UP000318126">
    <property type="component" value="Unassembled WGS sequence"/>
</dbReference>
<evidence type="ECO:0000313" key="2">
    <source>
        <dbReference type="EMBL" id="TRY11087.1"/>
    </source>
</evidence>
<keyword evidence="1" id="KW-0472">Membrane</keyword>
<sequence length="126" mass="14407">MLSKPLYEILPLGYIVIGSTSMLLLEEGWAMVAAFTVFYLGTKVYNMRSQNRRTDPMRKRKKGKVPVSLYNTLPFVYLFIAVIVLKSSATGLATVISLSLMSYSVYVLMRRAAYRRHQLPIQQSMF</sequence>
<feature type="transmembrane region" description="Helical" evidence="1">
    <location>
        <begin position="91"/>
        <end position="109"/>
    </location>
</feature>
<dbReference type="AlphaFoldDB" id="A0A553JF46"/>
<keyword evidence="3" id="KW-1185">Reference proteome</keyword>
<reference evidence="3" key="1">
    <citation type="submission" date="2019-07" db="EMBL/GenBank/DDBJ databases">
        <title>Shewanella sp. YLB-08 draft genomic sequence.</title>
        <authorList>
            <person name="Yu L."/>
        </authorList>
    </citation>
    <scope>NUCLEOTIDE SEQUENCE [LARGE SCALE GENOMIC DNA]</scope>
    <source>
        <strain evidence="3">JCM 20706</strain>
    </source>
</reference>